<name>A0ABW5ITW9_9FLAO</name>
<reference evidence="3" key="1">
    <citation type="journal article" date="2019" name="Int. J. Syst. Evol. Microbiol.">
        <title>The Global Catalogue of Microorganisms (GCM) 10K type strain sequencing project: providing services to taxonomists for standard genome sequencing and annotation.</title>
        <authorList>
            <consortium name="The Broad Institute Genomics Platform"/>
            <consortium name="The Broad Institute Genome Sequencing Center for Infectious Disease"/>
            <person name="Wu L."/>
            <person name="Ma J."/>
        </authorList>
    </citation>
    <scope>NUCLEOTIDE SEQUENCE [LARGE SCALE GENOMIC DNA]</scope>
    <source>
        <strain evidence="3">KCTC 42585</strain>
    </source>
</reference>
<keyword evidence="1" id="KW-0732">Signal</keyword>
<evidence type="ECO:0000256" key="1">
    <source>
        <dbReference type="SAM" id="SignalP"/>
    </source>
</evidence>
<keyword evidence="3" id="KW-1185">Reference proteome</keyword>
<feature type="signal peptide" evidence="1">
    <location>
        <begin position="1"/>
        <end position="18"/>
    </location>
</feature>
<dbReference type="Proteomes" id="UP001597468">
    <property type="component" value="Unassembled WGS sequence"/>
</dbReference>
<evidence type="ECO:0000313" key="3">
    <source>
        <dbReference type="Proteomes" id="UP001597468"/>
    </source>
</evidence>
<gene>
    <name evidence="2" type="ORF">ACFSTG_01505</name>
</gene>
<dbReference type="RefSeq" id="WP_380747761.1">
    <property type="nucleotide sequence ID" value="NZ_JBHULT010000005.1"/>
</dbReference>
<organism evidence="2 3">
    <name type="scientific">Salinimicrobium flavum</name>
    <dbReference type="NCBI Taxonomy" id="1737065"/>
    <lineage>
        <taxon>Bacteria</taxon>
        <taxon>Pseudomonadati</taxon>
        <taxon>Bacteroidota</taxon>
        <taxon>Flavobacteriia</taxon>
        <taxon>Flavobacteriales</taxon>
        <taxon>Flavobacteriaceae</taxon>
        <taxon>Salinimicrobium</taxon>
    </lineage>
</organism>
<proteinExistence type="predicted"/>
<accession>A0ABW5ITW9</accession>
<dbReference type="EMBL" id="JBHULT010000005">
    <property type="protein sequence ID" value="MFD2516561.1"/>
    <property type="molecule type" value="Genomic_DNA"/>
</dbReference>
<evidence type="ECO:0008006" key="4">
    <source>
        <dbReference type="Google" id="ProtNLM"/>
    </source>
</evidence>
<protein>
    <recommendedName>
        <fullName evidence="4">CarboxypepD_reg-like domain-containing protein</fullName>
    </recommendedName>
</protein>
<comment type="caution">
    <text evidence="2">The sequence shown here is derived from an EMBL/GenBank/DDBJ whole genome shotgun (WGS) entry which is preliminary data.</text>
</comment>
<evidence type="ECO:0000313" key="2">
    <source>
        <dbReference type="EMBL" id="MFD2516561.1"/>
    </source>
</evidence>
<feature type="chain" id="PRO_5045733457" description="CarboxypepD_reg-like domain-containing protein" evidence="1">
    <location>
        <begin position="19"/>
        <end position="272"/>
    </location>
</feature>
<sequence>MKNLLLLFLIFFCGNLTAQTFGRAEIKGNIKVSAESDPEGITIFNKNSGRGTISSEKGIFSIYAQAGDSLYFSALQFKALLVIVDPSVIDSGYLNVEILDGINELPEVVVREHDLTGRLETDAKIIHTVDVPLPSWSAADINDFDWEFPSDAQSGVSNPAMNRGGSGIPGMGFNPIAIVGGLVGLIAPPRSPKKEPERPVGIIFFQREIRSRYNDQFFREVFQIPKEEIHLFLEFTHAGSFSPSLLEKNRELDLLQFLVDQSEKFREAAEEI</sequence>